<reference evidence="1 2" key="1">
    <citation type="submission" date="2018-09" db="EMBL/GenBank/DDBJ databases">
        <authorList>
            <person name="Livingstone P.G."/>
            <person name="Whitworth D.E."/>
        </authorList>
    </citation>
    <scope>NUCLEOTIDE SEQUENCE [LARGE SCALE GENOMIC DNA]</scope>
    <source>
        <strain evidence="1 2">CA031B</strain>
    </source>
</reference>
<accession>A0ABX9QB23</accession>
<sequence length="97" mass="10635">MLDGPGRRIAWAVMGQGLAGAVQGWNWARAHSVGMWLCALGCLSACPEVHRRGGFADRAVHRDAVEQVPEAICRTEVFELYCSEGREQSDECIEACE</sequence>
<name>A0ABX9QB23_9BACT</name>
<evidence type="ECO:0000313" key="2">
    <source>
        <dbReference type="Proteomes" id="UP000278907"/>
    </source>
</evidence>
<evidence type="ECO:0008006" key="3">
    <source>
        <dbReference type="Google" id="ProtNLM"/>
    </source>
</evidence>
<dbReference type="Proteomes" id="UP000278907">
    <property type="component" value="Unassembled WGS sequence"/>
</dbReference>
<evidence type="ECO:0000313" key="1">
    <source>
        <dbReference type="EMBL" id="RKH98321.1"/>
    </source>
</evidence>
<organism evidence="1 2">
    <name type="scientific">Corallococcus praedator</name>
    <dbReference type="NCBI Taxonomy" id="2316724"/>
    <lineage>
        <taxon>Bacteria</taxon>
        <taxon>Pseudomonadati</taxon>
        <taxon>Myxococcota</taxon>
        <taxon>Myxococcia</taxon>
        <taxon>Myxococcales</taxon>
        <taxon>Cystobacterineae</taxon>
        <taxon>Myxococcaceae</taxon>
        <taxon>Corallococcus</taxon>
    </lineage>
</organism>
<protein>
    <recommendedName>
        <fullName evidence="3">Secreted protein</fullName>
    </recommendedName>
</protein>
<dbReference type="EMBL" id="RAWI01000284">
    <property type="protein sequence ID" value="RKH98321.1"/>
    <property type="molecule type" value="Genomic_DNA"/>
</dbReference>
<gene>
    <name evidence="1" type="ORF">D7Y13_29010</name>
</gene>
<comment type="caution">
    <text evidence="1">The sequence shown here is derived from an EMBL/GenBank/DDBJ whole genome shotgun (WGS) entry which is preliminary data.</text>
</comment>
<keyword evidence="2" id="KW-1185">Reference proteome</keyword>
<proteinExistence type="predicted"/>